<dbReference type="PANTHER" id="PTHR33452:SF1">
    <property type="entry name" value="INNER MEMBRANE PROTEIN YPHA-RELATED"/>
    <property type="match status" value="1"/>
</dbReference>
<keyword evidence="9" id="KW-1185">Reference proteome</keyword>
<comment type="similarity">
    <text evidence="2">Belongs to the DoxX family.</text>
</comment>
<evidence type="ECO:0000256" key="5">
    <source>
        <dbReference type="ARBA" id="ARBA00022989"/>
    </source>
</evidence>
<feature type="transmembrane region" description="Helical" evidence="7">
    <location>
        <begin position="83"/>
        <end position="102"/>
    </location>
</feature>
<dbReference type="EMBL" id="CP030041">
    <property type="protein sequence ID" value="AWW31310.1"/>
    <property type="molecule type" value="Genomic_DNA"/>
</dbReference>
<evidence type="ECO:0000313" key="8">
    <source>
        <dbReference type="EMBL" id="AWW31310.1"/>
    </source>
</evidence>
<sequence>METISKIESWADTHHPNWIDFIRMALGLFIMYKGIMFIANTSALMEIMSNSDLQFFNLALAHYVAFAHLVGGFMIASGLLTRFAIIFQIPILLGAVFFVNINQGFLSVSNNLEFELSLGVLILLVVFLIYGSGKFSLDHWMKNHPHW</sequence>
<evidence type="ECO:0000313" key="9">
    <source>
        <dbReference type="Proteomes" id="UP000248688"/>
    </source>
</evidence>
<organism evidence="8 9">
    <name type="scientific">Echinicola strongylocentroti</name>
    <dbReference type="NCBI Taxonomy" id="1795355"/>
    <lineage>
        <taxon>Bacteria</taxon>
        <taxon>Pseudomonadati</taxon>
        <taxon>Bacteroidota</taxon>
        <taxon>Cytophagia</taxon>
        <taxon>Cytophagales</taxon>
        <taxon>Cyclobacteriaceae</taxon>
        <taxon>Echinicola</taxon>
    </lineage>
</organism>
<dbReference type="PANTHER" id="PTHR33452">
    <property type="entry name" value="OXIDOREDUCTASE CATD-RELATED"/>
    <property type="match status" value="1"/>
</dbReference>
<keyword evidence="3" id="KW-1003">Cell membrane</keyword>
<gene>
    <name evidence="8" type="ORF">DN752_14895</name>
</gene>
<dbReference type="OrthoDB" id="680764at2"/>
<comment type="subcellular location">
    <subcellularLocation>
        <location evidence="1">Cell membrane</location>
        <topology evidence="1">Multi-pass membrane protein</topology>
    </subcellularLocation>
</comment>
<dbReference type="GO" id="GO:0005886">
    <property type="term" value="C:plasma membrane"/>
    <property type="evidence" value="ECO:0007669"/>
    <property type="project" value="UniProtKB-SubCell"/>
</dbReference>
<keyword evidence="6 7" id="KW-0472">Membrane</keyword>
<dbReference type="AlphaFoldDB" id="A0A2Z4IKS8"/>
<feature type="transmembrane region" description="Helical" evidence="7">
    <location>
        <begin position="114"/>
        <end position="133"/>
    </location>
</feature>
<evidence type="ECO:0000256" key="4">
    <source>
        <dbReference type="ARBA" id="ARBA00022692"/>
    </source>
</evidence>
<dbReference type="RefSeq" id="WP_112784686.1">
    <property type="nucleotide sequence ID" value="NZ_CP030041.1"/>
</dbReference>
<evidence type="ECO:0000256" key="7">
    <source>
        <dbReference type="SAM" id="Phobius"/>
    </source>
</evidence>
<keyword evidence="4 7" id="KW-0812">Transmembrane</keyword>
<reference evidence="8 9" key="1">
    <citation type="submission" date="2018-06" db="EMBL/GenBank/DDBJ databases">
        <title>Echinicola strongylocentroti sp. nov., isolated from a sea urchin Strongylocentrotus intermedius.</title>
        <authorList>
            <person name="Bae S.S."/>
        </authorList>
    </citation>
    <scope>NUCLEOTIDE SEQUENCE [LARGE SCALE GENOMIC DNA]</scope>
    <source>
        <strain evidence="8 9">MEBiC08714</strain>
    </source>
</reference>
<proteinExistence type="inferred from homology"/>
<evidence type="ECO:0000256" key="6">
    <source>
        <dbReference type="ARBA" id="ARBA00023136"/>
    </source>
</evidence>
<dbReference type="InterPro" id="IPR051907">
    <property type="entry name" value="DoxX-like_oxidoreductase"/>
</dbReference>
<keyword evidence="5 7" id="KW-1133">Transmembrane helix</keyword>
<dbReference type="KEGG" id="est:DN752_14895"/>
<feature type="transmembrane region" description="Helical" evidence="7">
    <location>
        <begin position="21"/>
        <end position="43"/>
    </location>
</feature>
<evidence type="ECO:0000256" key="2">
    <source>
        <dbReference type="ARBA" id="ARBA00006679"/>
    </source>
</evidence>
<evidence type="ECO:0000256" key="1">
    <source>
        <dbReference type="ARBA" id="ARBA00004651"/>
    </source>
</evidence>
<dbReference type="InterPro" id="IPR032808">
    <property type="entry name" value="DoxX"/>
</dbReference>
<feature type="transmembrane region" description="Helical" evidence="7">
    <location>
        <begin position="55"/>
        <end position="76"/>
    </location>
</feature>
<dbReference type="Pfam" id="PF07681">
    <property type="entry name" value="DoxX"/>
    <property type="match status" value="1"/>
</dbReference>
<evidence type="ECO:0000256" key="3">
    <source>
        <dbReference type="ARBA" id="ARBA00022475"/>
    </source>
</evidence>
<accession>A0A2Z4IKS8</accession>
<dbReference type="Proteomes" id="UP000248688">
    <property type="component" value="Chromosome"/>
</dbReference>
<protein>
    <submittedName>
        <fullName evidence="8">DoxX family protein</fullName>
    </submittedName>
</protein>
<name>A0A2Z4IKS8_9BACT</name>